<dbReference type="GO" id="GO:0043952">
    <property type="term" value="P:protein transport by the Sec complex"/>
    <property type="evidence" value="ECO:0007669"/>
    <property type="project" value="TreeGrafter"/>
</dbReference>
<dbReference type="GO" id="GO:0015450">
    <property type="term" value="F:protein-transporting ATPase activity"/>
    <property type="evidence" value="ECO:0007669"/>
    <property type="project" value="UniProtKB-UniRule"/>
</dbReference>
<dbReference type="PANTHER" id="PTHR34182:SF1">
    <property type="entry name" value="PROTEIN-EXPORT MEMBRANE PROTEIN SECG"/>
    <property type="match status" value="1"/>
</dbReference>
<proteinExistence type="inferred from homology"/>
<evidence type="ECO:0000256" key="11">
    <source>
        <dbReference type="ARBA" id="ARBA00025182"/>
    </source>
</evidence>
<name>V9TW77_9PROT</name>
<evidence type="ECO:0000256" key="6">
    <source>
        <dbReference type="ARBA" id="ARBA00022692"/>
    </source>
</evidence>
<accession>V9TW77</accession>
<comment type="subcellular location">
    <subcellularLocation>
        <location evidence="1 12">Cell membrane</location>
        <topology evidence="1 12">Multi-pass membrane protein</topology>
    </subcellularLocation>
</comment>
<organism evidence="13 14">
    <name type="scientific">Candidatus Endolissoclinum faulkneri L5</name>
    <dbReference type="NCBI Taxonomy" id="1401328"/>
    <lineage>
        <taxon>Bacteria</taxon>
        <taxon>Pseudomonadati</taxon>
        <taxon>Pseudomonadota</taxon>
        <taxon>Alphaproteobacteria</taxon>
        <taxon>Rhodospirillales</taxon>
        <taxon>Rhodospirillaceae</taxon>
        <taxon>Candidatus Endolissoclinum</taxon>
    </lineage>
</organism>
<gene>
    <name evidence="13" type="ORF">P856_359</name>
</gene>
<evidence type="ECO:0000256" key="10">
    <source>
        <dbReference type="ARBA" id="ARBA00023136"/>
    </source>
</evidence>
<dbReference type="InterPro" id="IPR004692">
    <property type="entry name" value="SecG"/>
</dbReference>
<evidence type="ECO:0000256" key="2">
    <source>
        <dbReference type="ARBA" id="ARBA00008445"/>
    </source>
</evidence>
<keyword evidence="14" id="KW-1185">Reference proteome</keyword>
<dbReference type="OrthoDB" id="7366942at2"/>
<sequence length="103" mass="10934">MHIIILFIHLMIALALIFTVLIQPSEHGGMGVGTGGRIDSFISGRSSANLLTKITTILAACFMVTSLILAIIAFQAKKISIVDQNIDNKAFINSPSPAAPLSQ</sequence>
<dbReference type="NCBIfam" id="TIGR00810">
    <property type="entry name" value="secG"/>
    <property type="match status" value="1"/>
</dbReference>
<evidence type="ECO:0000256" key="7">
    <source>
        <dbReference type="ARBA" id="ARBA00022927"/>
    </source>
</evidence>
<evidence type="ECO:0000313" key="13">
    <source>
        <dbReference type="EMBL" id="AHC73580.1"/>
    </source>
</evidence>
<dbReference type="RefSeq" id="WP_025300461.1">
    <property type="nucleotide sequence ID" value="NZ_CP006745.1"/>
</dbReference>
<dbReference type="Proteomes" id="UP000018700">
    <property type="component" value="Chromosome"/>
</dbReference>
<evidence type="ECO:0000313" key="14">
    <source>
        <dbReference type="Proteomes" id="UP000018700"/>
    </source>
</evidence>
<evidence type="ECO:0000256" key="12">
    <source>
        <dbReference type="RuleBase" id="RU365087"/>
    </source>
</evidence>
<keyword evidence="9 12" id="KW-0811">Translocation</keyword>
<dbReference type="AlphaFoldDB" id="V9TW77"/>
<evidence type="ECO:0000256" key="5">
    <source>
        <dbReference type="ARBA" id="ARBA00022475"/>
    </source>
</evidence>
<dbReference type="PANTHER" id="PTHR34182">
    <property type="entry name" value="PROTEIN-EXPORT MEMBRANE PROTEIN SECG"/>
    <property type="match status" value="1"/>
</dbReference>
<evidence type="ECO:0000256" key="1">
    <source>
        <dbReference type="ARBA" id="ARBA00004651"/>
    </source>
</evidence>
<keyword evidence="4 12" id="KW-0813">Transport</keyword>
<dbReference type="STRING" id="1401328.P856_359"/>
<dbReference type="GO" id="GO:0009306">
    <property type="term" value="P:protein secretion"/>
    <property type="evidence" value="ECO:0007669"/>
    <property type="project" value="UniProtKB-UniRule"/>
</dbReference>
<evidence type="ECO:0000256" key="4">
    <source>
        <dbReference type="ARBA" id="ARBA00022448"/>
    </source>
</evidence>
<evidence type="ECO:0000256" key="9">
    <source>
        <dbReference type="ARBA" id="ARBA00023010"/>
    </source>
</evidence>
<feature type="transmembrane region" description="Helical" evidence="12">
    <location>
        <begin position="5"/>
        <end position="22"/>
    </location>
</feature>
<dbReference type="PRINTS" id="PR01651">
    <property type="entry name" value="SECGEXPORT"/>
</dbReference>
<reference evidence="13 14" key="1">
    <citation type="journal article" date="2013" name="PLoS ONE">
        <title>Bacterial endosymbiosis in a chordate host: long-term co-evolution and conservation of secondary metabolism.</title>
        <authorList>
            <person name="Kwan J.C."/>
            <person name="Schmidt E.W."/>
        </authorList>
    </citation>
    <scope>NUCLEOTIDE SEQUENCE [LARGE SCALE GENOMIC DNA]</scope>
    <source>
        <strain evidence="14">faulkneri L5</strain>
    </source>
</reference>
<keyword evidence="6 12" id="KW-0812">Transmembrane</keyword>
<dbReference type="Pfam" id="PF03840">
    <property type="entry name" value="SecG"/>
    <property type="match status" value="1"/>
</dbReference>
<feature type="transmembrane region" description="Helical" evidence="12">
    <location>
        <begin position="54"/>
        <end position="74"/>
    </location>
</feature>
<evidence type="ECO:0000256" key="3">
    <source>
        <dbReference type="ARBA" id="ARBA00017876"/>
    </source>
</evidence>
<keyword evidence="10 12" id="KW-0472">Membrane</keyword>
<dbReference type="GO" id="GO:0065002">
    <property type="term" value="P:intracellular protein transmembrane transport"/>
    <property type="evidence" value="ECO:0007669"/>
    <property type="project" value="TreeGrafter"/>
</dbReference>
<comment type="similarity">
    <text evidence="2 12">Belongs to the SecG family.</text>
</comment>
<evidence type="ECO:0000256" key="8">
    <source>
        <dbReference type="ARBA" id="ARBA00022989"/>
    </source>
</evidence>
<keyword evidence="5 12" id="KW-1003">Cell membrane</keyword>
<dbReference type="GO" id="GO:0005886">
    <property type="term" value="C:plasma membrane"/>
    <property type="evidence" value="ECO:0007669"/>
    <property type="project" value="UniProtKB-SubCell"/>
</dbReference>
<dbReference type="KEGG" id="efk:P856_359"/>
<keyword evidence="8 12" id="KW-1133">Transmembrane helix</keyword>
<dbReference type="HOGENOM" id="CLU_094156_5_2_5"/>
<comment type="function">
    <text evidence="11 12">Involved in protein export. Participates in an early event of protein translocation.</text>
</comment>
<dbReference type="eggNOG" id="COG1314">
    <property type="taxonomic scope" value="Bacteria"/>
</dbReference>
<dbReference type="EMBL" id="CP006745">
    <property type="protein sequence ID" value="AHC73580.1"/>
    <property type="molecule type" value="Genomic_DNA"/>
</dbReference>
<protein>
    <recommendedName>
        <fullName evidence="3 12">Protein-export membrane protein SecG</fullName>
    </recommendedName>
</protein>
<keyword evidence="7 12" id="KW-0653">Protein transport</keyword>